<name>A0ABW4N6R6_9CAUL</name>
<feature type="region of interest" description="Disordered" evidence="1">
    <location>
        <begin position="103"/>
        <end position="138"/>
    </location>
</feature>
<evidence type="ECO:0000313" key="3">
    <source>
        <dbReference type="EMBL" id="MFD1785847.1"/>
    </source>
</evidence>
<organism evidence="3 4">
    <name type="scientific">Phenylobacterium terrae</name>
    <dbReference type="NCBI Taxonomy" id="2665495"/>
    <lineage>
        <taxon>Bacteria</taxon>
        <taxon>Pseudomonadati</taxon>
        <taxon>Pseudomonadota</taxon>
        <taxon>Alphaproteobacteria</taxon>
        <taxon>Caulobacterales</taxon>
        <taxon>Caulobacteraceae</taxon>
        <taxon>Phenylobacterium</taxon>
    </lineage>
</organism>
<keyword evidence="3" id="KW-0132">Cell division</keyword>
<evidence type="ECO:0000256" key="2">
    <source>
        <dbReference type="SAM" id="Phobius"/>
    </source>
</evidence>
<dbReference type="EMBL" id="JBHUEY010000012">
    <property type="protein sequence ID" value="MFD1785847.1"/>
    <property type="molecule type" value="Genomic_DNA"/>
</dbReference>
<keyword evidence="2" id="KW-0812">Transmembrane</keyword>
<protein>
    <submittedName>
        <fullName evidence="3">Cell division protein</fullName>
    </submittedName>
</protein>
<dbReference type="GO" id="GO:0051301">
    <property type="term" value="P:cell division"/>
    <property type="evidence" value="ECO:0007669"/>
    <property type="project" value="UniProtKB-KW"/>
</dbReference>
<gene>
    <name evidence="3" type="ORF">ACFSC0_20810</name>
</gene>
<evidence type="ECO:0000313" key="4">
    <source>
        <dbReference type="Proteomes" id="UP001597237"/>
    </source>
</evidence>
<sequence>MSLLDRKVRGFKLVDVVALGLLAALVLGVYLAKTIAGRERAEIARIERQIAAERGRIRLLEAEVSHLEQPARIGQLSQAYLGMVPATAKNEATTEQLDEIAEKAAKAKPKAAAPAKPAIAAPPPPAAVPAAPVLEAGQ</sequence>
<reference evidence="4" key="1">
    <citation type="journal article" date="2019" name="Int. J. Syst. Evol. Microbiol.">
        <title>The Global Catalogue of Microorganisms (GCM) 10K type strain sequencing project: providing services to taxonomists for standard genome sequencing and annotation.</title>
        <authorList>
            <consortium name="The Broad Institute Genomics Platform"/>
            <consortium name="The Broad Institute Genome Sequencing Center for Infectious Disease"/>
            <person name="Wu L."/>
            <person name="Ma J."/>
        </authorList>
    </citation>
    <scope>NUCLEOTIDE SEQUENCE [LARGE SCALE GENOMIC DNA]</scope>
    <source>
        <strain evidence="4">DFY28</strain>
    </source>
</reference>
<evidence type="ECO:0000256" key="1">
    <source>
        <dbReference type="SAM" id="MobiDB-lite"/>
    </source>
</evidence>
<accession>A0ABW4N6R6</accession>
<feature type="transmembrane region" description="Helical" evidence="2">
    <location>
        <begin position="12"/>
        <end position="32"/>
    </location>
</feature>
<keyword evidence="2" id="KW-0472">Membrane</keyword>
<keyword evidence="3" id="KW-0131">Cell cycle</keyword>
<feature type="compositionally biased region" description="Low complexity" evidence="1">
    <location>
        <begin position="128"/>
        <end position="138"/>
    </location>
</feature>
<dbReference type="RefSeq" id="WP_377283425.1">
    <property type="nucleotide sequence ID" value="NZ_JBHRSI010000009.1"/>
</dbReference>
<dbReference type="Proteomes" id="UP001597237">
    <property type="component" value="Unassembled WGS sequence"/>
</dbReference>
<keyword evidence="4" id="KW-1185">Reference proteome</keyword>
<comment type="caution">
    <text evidence="3">The sequence shown here is derived from an EMBL/GenBank/DDBJ whole genome shotgun (WGS) entry which is preliminary data.</text>
</comment>
<keyword evidence="2" id="KW-1133">Transmembrane helix</keyword>
<feature type="compositionally biased region" description="Low complexity" evidence="1">
    <location>
        <begin position="110"/>
        <end position="119"/>
    </location>
</feature>
<proteinExistence type="predicted"/>